<feature type="non-terminal residue" evidence="6">
    <location>
        <position position="221"/>
    </location>
</feature>
<dbReference type="OrthoDB" id="1189620at2759"/>
<evidence type="ECO:0000256" key="1">
    <source>
        <dbReference type="ARBA" id="ARBA00022737"/>
    </source>
</evidence>
<dbReference type="GO" id="GO:0006952">
    <property type="term" value="P:defense response"/>
    <property type="evidence" value="ECO:0007669"/>
    <property type="project" value="UniProtKB-KW"/>
</dbReference>
<proteinExistence type="predicted"/>
<name>A0A2P5C7N5_TREOI</name>
<organism evidence="6 7">
    <name type="scientific">Trema orientale</name>
    <name type="common">Charcoal tree</name>
    <name type="synonym">Celtis orientalis</name>
    <dbReference type="NCBI Taxonomy" id="63057"/>
    <lineage>
        <taxon>Eukaryota</taxon>
        <taxon>Viridiplantae</taxon>
        <taxon>Streptophyta</taxon>
        <taxon>Embryophyta</taxon>
        <taxon>Tracheophyta</taxon>
        <taxon>Spermatophyta</taxon>
        <taxon>Magnoliopsida</taxon>
        <taxon>eudicotyledons</taxon>
        <taxon>Gunneridae</taxon>
        <taxon>Pentapetalae</taxon>
        <taxon>rosids</taxon>
        <taxon>fabids</taxon>
        <taxon>Rosales</taxon>
        <taxon>Cannabaceae</taxon>
        <taxon>Trema</taxon>
    </lineage>
</organism>
<dbReference type="GO" id="GO:0005524">
    <property type="term" value="F:ATP binding"/>
    <property type="evidence" value="ECO:0007669"/>
    <property type="project" value="UniProtKB-KW"/>
</dbReference>
<keyword evidence="2" id="KW-0547">Nucleotide-binding</keyword>
<gene>
    <name evidence="6" type="ORF">TorRG33x02_294750</name>
</gene>
<evidence type="ECO:0000256" key="2">
    <source>
        <dbReference type="ARBA" id="ARBA00022741"/>
    </source>
</evidence>
<dbReference type="InterPro" id="IPR038005">
    <property type="entry name" value="RX-like_CC"/>
</dbReference>
<keyword evidence="4" id="KW-0067">ATP-binding</keyword>
<evidence type="ECO:0000313" key="7">
    <source>
        <dbReference type="Proteomes" id="UP000237000"/>
    </source>
</evidence>
<dbReference type="InParanoid" id="A0A2P5C7N5"/>
<evidence type="ECO:0000259" key="5">
    <source>
        <dbReference type="Pfam" id="PF18052"/>
    </source>
</evidence>
<reference evidence="7" key="1">
    <citation type="submission" date="2016-06" db="EMBL/GenBank/DDBJ databases">
        <title>Parallel loss of symbiosis genes in relatives of nitrogen-fixing non-legume Parasponia.</title>
        <authorList>
            <person name="Van Velzen R."/>
            <person name="Holmer R."/>
            <person name="Bu F."/>
            <person name="Rutten L."/>
            <person name="Van Zeijl A."/>
            <person name="Liu W."/>
            <person name="Santuari L."/>
            <person name="Cao Q."/>
            <person name="Sharma T."/>
            <person name="Shen D."/>
            <person name="Roswanjaya Y."/>
            <person name="Wardhani T."/>
            <person name="Kalhor M.S."/>
            <person name="Jansen J."/>
            <person name="Van den Hoogen J."/>
            <person name="Gungor B."/>
            <person name="Hartog M."/>
            <person name="Hontelez J."/>
            <person name="Verver J."/>
            <person name="Yang W.-C."/>
            <person name="Schijlen E."/>
            <person name="Repin R."/>
            <person name="Schilthuizen M."/>
            <person name="Schranz E."/>
            <person name="Heidstra R."/>
            <person name="Miyata K."/>
            <person name="Fedorova E."/>
            <person name="Kohlen W."/>
            <person name="Bisseling T."/>
            <person name="Smit S."/>
            <person name="Geurts R."/>
        </authorList>
    </citation>
    <scope>NUCLEOTIDE SEQUENCE [LARGE SCALE GENOMIC DNA]</scope>
    <source>
        <strain evidence="7">cv. RG33-2</strain>
    </source>
</reference>
<dbReference type="PANTHER" id="PTHR36766:SF61">
    <property type="entry name" value="NB-ARC DOMAIN DISEASE RESISTANCE PROTEIN"/>
    <property type="match status" value="1"/>
</dbReference>
<dbReference type="Pfam" id="PF18052">
    <property type="entry name" value="Rx_N"/>
    <property type="match status" value="1"/>
</dbReference>
<dbReference type="Gene3D" id="1.20.5.4130">
    <property type="match status" value="1"/>
</dbReference>
<dbReference type="EMBL" id="JXTC01000401">
    <property type="protein sequence ID" value="PON57047.1"/>
    <property type="molecule type" value="Genomic_DNA"/>
</dbReference>
<dbReference type="AlphaFoldDB" id="A0A2P5C7N5"/>
<accession>A0A2P5C7N5</accession>
<evidence type="ECO:0000256" key="3">
    <source>
        <dbReference type="ARBA" id="ARBA00022821"/>
    </source>
</evidence>
<dbReference type="CDD" id="cd14798">
    <property type="entry name" value="RX-CC_like"/>
    <property type="match status" value="1"/>
</dbReference>
<keyword evidence="1" id="KW-0677">Repeat</keyword>
<comment type="caution">
    <text evidence="6">The sequence shown here is derived from an EMBL/GenBank/DDBJ whole genome shotgun (WGS) entry which is preliminary data.</text>
</comment>
<dbReference type="SUPFAM" id="SSF52058">
    <property type="entry name" value="L domain-like"/>
    <property type="match status" value="1"/>
</dbReference>
<keyword evidence="7" id="KW-1185">Reference proteome</keyword>
<feature type="domain" description="Disease resistance N-terminal" evidence="5">
    <location>
        <begin position="10"/>
        <end position="95"/>
    </location>
</feature>
<dbReference type="PANTHER" id="PTHR36766">
    <property type="entry name" value="PLANT BROAD-SPECTRUM MILDEW RESISTANCE PROTEIN RPW8"/>
    <property type="match status" value="1"/>
</dbReference>
<dbReference type="Proteomes" id="UP000237000">
    <property type="component" value="Unassembled WGS sequence"/>
</dbReference>
<protein>
    <submittedName>
        <fullName evidence="6">LRR domain containing protein</fullName>
    </submittedName>
</protein>
<evidence type="ECO:0000256" key="4">
    <source>
        <dbReference type="ARBA" id="ARBA00022840"/>
    </source>
</evidence>
<dbReference type="InterPro" id="IPR001611">
    <property type="entry name" value="Leu-rich_rpt"/>
</dbReference>
<dbReference type="Pfam" id="PF00560">
    <property type="entry name" value="LRR_1"/>
    <property type="match status" value="1"/>
</dbReference>
<dbReference type="PROSITE" id="PS51450">
    <property type="entry name" value="LRR"/>
    <property type="match status" value="1"/>
</dbReference>
<keyword evidence="3" id="KW-0611">Plant defense</keyword>
<evidence type="ECO:0000313" key="6">
    <source>
        <dbReference type="EMBL" id="PON57047.1"/>
    </source>
</evidence>
<sequence>MADLAFILAGTVIEKLGSLANEEISLAWGVKDDIKKLEKTTAILRALLLDAEKKQERDEQLRIWLVQLTDVFHDAQDVLDEFDCEVLPSSIGTVKHLRYLNLNNNKKIKKLPDSICKLQSLQTLVLGGCEELEELPRDIRNLVSLRALVVTTKQKFFAEGGVGRLKSIRLLYILDCKNLRALPDDLRYCTTLRTLLVGNCEQLNLASGSIDEVVELTLRTF</sequence>
<dbReference type="InterPro" id="IPR041118">
    <property type="entry name" value="Rx_N"/>
</dbReference>